<dbReference type="Proteomes" id="UP000318733">
    <property type="component" value="Unassembled WGS sequence"/>
</dbReference>
<gene>
    <name evidence="8" type="ORF">FO440_07440</name>
</gene>
<keyword evidence="3" id="KW-0812">Transmembrane</keyword>
<dbReference type="PANTHER" id="PTHR14969:SF62">
    <property type="entry name" value="DECAPRENYLPHOSPHORYL-5-PHOSPHORIBOSE PHOSPHATASE RV3807C-RELATED"/>
    <property type="match status" value="1"/>
</dbReference>
<evidence type="ECO:0000313" key="8">
    <source>
        <dbReference type="EMBL" id="TSJ44000.1"/>
    </source>
</evidence>
<proteinExistence type="predicted"/>
<evidence type="ECO:0000313" key="9">
    <source>
        <dbReference type="Proteomes" id="UP000318733"/>
    </source>
</evidence>
<dbReference type="RefSeq" id="WP_144247563.1">
    <property type="nucleotide sequence ID" value="NZ_VLPK01000001.1"/>
</dbReference>
<comment type="caution">
    <text evidence="8">The sequence shown here is derived from an EMBL/GenBank/DDBJ whole genome shotgun (WGS) entry which is preliminary data.</text>
</comment>
<evidence type="ECO:0000256" key="4">
    <source>
        <dbReference type="ARBA" id="ARBA00022801"/>
    </source>
</evidence>
<evidence type="ECO:0000259" key="7">
    <source>
        <dbReference type="SMART" id="SM00014"/>
    </source>
</evidence>
<dbReference type="SUPFAM" id="SSF48317">
    <property type="entry name" value="Acid phosphatase/Vanadium-dependent haloperoxidase"/>
    <property type="match status" value="1"/>
</dbReference>
<evidence type="ECO:0000256" key="5">
    <source>
        <dbReference type="ARBA" id="ARBA00022989"/>
    </source>
</evidence>
<name>A0A556MVP4_9SPHI</name>
<evidence type="ECO:0000256" key="3">
    <source>
        <dbReference type="ARBA" id="ARBA00022692"/>
    </source>
</evidence>
<dbReference type="SMART" id="SM00014">
    <property type="entry name" value="acidPPc"/>
    <property type="match status" value="1"/>
</dbReference>
<keyword evidence="5" id="KW-1133">Transmembrane helix</keyword>
<dbReference type="CDD" id="cd01610">
    <property type="entry name" value="PAP2_like"/>
    <property type="match status" value="1"/>
</dbReference>
<dbReference type="InterPro" id="IPR000326">
    <property type="entry name" value="PAP2/HPO"/>
</dbReference>
<dbReference type="OrthoDB" id="9773582at2"/>
<accession>A0A556MVP4</accession>
<dbReference type="AlphaFoldDB" id="A0A556MVP4"/>
<keyword evidence="2" id="KW-1003">Cell membrane</keyword>
<organism evidence="8 9">
    <name type="scientific">Mucilaginibacter corticis</name>
    <dbReference type="NCBI Taxonomy" id="2597670"/>
    <lineage>
        <taxon>Bacteria</taxon>
        <taxon>Pseudomonadati</taxon>
        <taxon>Bacteroidota</taxon>
        <taxon>Sphingobacteriia</taxon>
        <taxon>Sphingobacteriales</taxon>
        <taxon>Sphingobacteriaceae</taxon>
        <taxon>Mucilaginibacter</taxon>
    </lineage>
</organism>
<dbReference type="GO" id="GO:0016787">
    <property type="term" value="F:hydrolase activity"/>
    <property type="evidence" value="ECO:0007669"/>
    <property type="project" value="UniProtKB-KW"/>
</dbReference>
<dbReference type="Gene3D" id="1.20.144.10">
    <property type="entry name" value="Phosphatidic acid phosphatase type 2/haloperoxidase"/>
    <property type="match status" value="1"/>
</dbReference>
<evidence type="ECO:0000256" key="2">
    <source>
        <dbReference type="ARBA" id="ARBA00022475"/>
    </source>
</evidence>
<evidence type="ECO:0000256" key="6">
    <source>
        <dbReference type="ARBA" id="ARBA00023136"/>
    </source>
</evidence>
<reference evidence="8 9" key="1">
    <citation type="submission" date="2019-07" db="EMBL/GenBank/DDBJ databases">
        <authorList>
            <person name="Huq M.A."/>
        </authorList>
    </citation>
    <scope>NUCLEOTIDE SEQUENCE [LARGE SCALE GENOMIC DNA]</scope>
    <source>
        <strain evidence="8 9">MAH-19</strain>
    </source>
</reference>
<evidence type="ECO:0000256" key="1">
    <source>
        <dbReference type="ARBA" id="ARBA00004651"/>
    </source>
</evidence>
<comment type="subcellular location">
    <subcellularLocation>
        <location evidence="1">Cell membrane</location>
        <topology evidence="1">Multi-pass membrane protein</topology>
    </subcellularLocation>
</comment>
<dbReference type="Pfam" id="PF01569">
    <property type="entry name" value="PAP2"/>
    <property type="match status" value="1"/>
</dbReference>
<dbReference type="EMBL" id="VLPK01000001">
    <property type="protein sequence ID" value="TSJ44000.1"/>
    <property type="molecule type" value="Genomic_DNA"/>
</dbReference>
<keyword evidence="4" id="KW-0378">Hydrolase</keyword>
<dbReference type="PANTHER" id="PTHR14969">
    <property type="entry name" value="SPHINGOSINE-1-PHOSPHATE PHOSPHOHYDROLASE"/>
    <property type="match status" value="1"/>
</dbReference>
<dbReference type="InterPro" id="IPR036938">
    <property type="entry name" value="PAP2/HPO_sf"/>
</dbReference>
<keyword evidence="9" id="KW-1185">Reference proteome</keyword>
<dbReference type="GO" id="GO:0005886">
    <property type="term" value="C:plasma membrane"/>
    <property type="evidence" value="ECO:0007669"/>
    <property type="project" value="UniProtKB-SubCell"/>
</dbReference>
<protein>
    <submittedName>
        <fullName evidence="8">Phosphatase PAP2 family protein</fullName>
    </submittedName>
</protein>
<feature type="domain" description="Phosphatidic acid phosphatase type 2/haloperoxidase" evidence="7">
    <location>
        <begin position="78"/>
        <end position="185"/>
    </location>
</feature>
<keyword evidence="6" id="KW-0472">Membrane</keyword>
<sequence>MNKYWLILLLFFCAYKVQGQSLDLRLLEHINGPVSGADGTWRDVSKSVYVTGLLTPVTMLTVGLANHDKELEIKAVETGTAIFLAEGVTVGLKSITKRERPYLAYPNLITGKSNSTDYSFPSGHTSVAFATATSLSLAYPKWYVIAPSFLYAGSVGYSRMYLGVHYPSDVLAGALVGAGTSFLSWELQKLLNKKYHYH</sequence>